<dbReference type="RefSeq" id="WP_012106143.1">
    <property type="nucleotide sequence ID" value="NC_009712.1"/>
</dbReference>
<dbReference type="InterPro" id="IPR005358">
    <property type="entry name" value="Puta_zinc/iron-chelating_dom"/>
</dbReference>
<gene>
    <name evidence="1" type="ordered locus">Mboo_0604</name>
</gene>
<name>A7I5W1_METB6</name>
<protein>
    <recommendedName>
        <fullName evidence="3">YkgJ family cysteine cluster protein</fullName>
    </recommendedName>
</protein>
<dbReference type="Proteomes" id="UP000002408">
    <property type="component" value="Chromosome"/>
</dbReference>
<dbReference type="GeneID" id="5412164"/>
<evidence type="ECO:0000313" key="2">
    <source>
        <dbReference type="Proteomes" id="UP000002408"/>
    </source>
</evidence>
<organism evidence="1 2">
    <name type="scientific">Methanoregula boonei (strain DSM 21154 / JCM 14090 / 6A8)</name>
    <dbReference type="NCBI Taxonomy" id="456442"/>
    <lineage>
        <taxon>Archaea</taxon>
        <taxon>Methanobacteriati</taxon>
        <taxon>Methanobacteriota</taxon>
        <taxon>Stenosarchaea group</taxon>
        <taxon>Methanomicrobia</taxon>
        <taxon>Methanomicrobiales</taxon>
        <taxon>Methanoregulaceae</taxon>
        <taxon>Methanoregula</taxon>
    </lineage>
</organism>
<dbReference type="KEGG" id="mbn:Mboo_0604"/>
<dbReference type="eggNOG" id="arCOG05293">
    <property type="taxonomic scope" value="Archaea"/>
</dbReference>
<proteinExistence type="predicted"/>
<accession>A7I5W1</accession>
<dbReference type="EMBL" id="CP000780">
    <property type="protein sequence ID" value="ABS55122.1"/>
    <property type="molecule type" value="Genomic_DNA"/>
</dbReference>
<evidence type="ECO:0008006" key="3">
    <source>
        <dbReference type="Google" id="ProtNLM"/>
    </source>
</evidence>
<dbReference type="HOGENOM" id="CLU_1648320_0_0_2"/>
<dbReference type="Pfam" id="PF03692">
    <property type="entry name" value="CxxCxxCC"/>
    <property type="match status" value="1"/>
</dbReference>
<reference evidence="2" key="1">
    <citation type="journal article" date="2015" name="Microbiology">
        <title>Genome of Methanoregula boonei 6A8 reveals adaptations to oligotrophic peatland environments.</title>
        <authorList>
            <person name="Braeuer S."/>
            <person name="Cadillo-Quiroz H."/>
            <person name="Kyrpides N."/>
            <person name="Woyke T."/>
            <person name="Goodwin L."/>
            <person name="Detter C."/>
            <person name="Podell S."/>
            <person name="Yavitt J.B."/>
            <person name="Zinder S.H."/>
        </authorList>
    </citation>
    <scope>NUCLEOTIDE SEQUENCE [LARGE SCALE GENOMIC DNA]</scope>
    <source>
        <strain evidence="2">DSM 21154 / JCM 14090 / 6A8</strain>
    </source>
</reference>
<evidence type="ECO:0000313" key="1">
    <source>
        <dbReference type="EMBL" id="ABS55122.1"/>
    </source>
</evidence>
<dbReference type="AlphaFoldDB" id="A7I5W1"/>
<dbReference type="OrthoDB" id="36424at2157"/>
<keyword evidence="2" id="KW-1185">Reference proteome</keyword>
<sequence length="160" mass="18321">MAFRCQQCGECCSYMGEIIGIEERIDPVRFRIRFSVTGEERRVTLDPDKADLFCTQDIMAIRPMACPFLRFHKPHEACCTVHGTRPDLCRQYDCFRVLILDREGVPCGKVPDRSRVLSTQDAGLHGIWRQEVAGVDIPSESAWEAHVEEVFSRAGYRVVR</sequence>